<dbReference type="InterPro" id="IPR011642">
    <property type="entry name" value="Gate_dom"/>
</dbReference>
<dbReference type="GeneID" id="116286297"/>
<keyword evidence="6 7" id="KW-0472">Membrane</keyword>
<comment type="similarity">
    <text evidence="2 7">Belongs to the concentrative nucleoside transporter (CNT) (TC 2.A.41) family.</text>
</comment>
<evidence type="ECO:0000256" key="3">
    <source>
        <dbReference type="ARBA" id="ARBA00022475"/>
    </source>
</evidence>
<reference evidence="13 14" key="1">
    <citation type="submission" date="2025-04" db="UniProtKB">
        <authorList>
            <consortium name="RefSeq"/>
        </authorList>
    </citation>
    <scope>IDENTIFICATION</scope>
    <source>
        <tissue evidence="13 14">Tentacle</tissue>
    </source>
</reference>
<dbReference type="NCBIfam" id="TIGR00804">
    <property type="entry name" value="nupC"/>
    <property type="match status" value="1"/>
</dbReference>
<accession>A0A6P8GZU3</accession>
<feature type="region of interest" description="Disordered" evidence="8">
    <location>
        <begin position="1"/>
        <end position="40"/>
    </location>
</feature>
<keyword evidence="7" id="KW-0813">Transport</keyword>
<name>A0A6P8GZU3_ACTTE</name>
<evidence type="ECO:0000256" key="7">
    <source>
        <dbReference type="RuleBase" id="RU362018"/>
    </source>
</evidence>
<feature type="domain" description="Concentrative nucleoside transporter C-terminal" evidence="10">
    <location>
        <begin position="381"/>
        <end position="597"/>
    </location>
</feature>
<evidence type="ECO:0000313" key="14">
    <source>
        <dbReference type="RefSeq" id="XP_031548625.1"/>
    </source>
</evidence>
<evidence type="ECO:0000259" key="9">
    <source>
        <dbReference type="Pfam" id="PF01773"/>
    </source>
</evidence>
<keyword evidence="4 7" id="KW-0812">Transmembrane</keyword>
<evidence type="ECO:0000256" key="5">
    <source>
        <dbReference type="ARBA" id="ARBA00022989"/>
    </source>
</evidence>
<feature type="transmembrane region" description="Helical" evidence="7">
    <location>
        <begin position="169"/>
        <end position="188"/>
    </location>
</feature>
<dbReference type="PANTHER" id="PTHR10590:SF4">
    <property type="entry name" value="SOLUTE CARRIER FAMILY 28 MEMBER 3"/>
    <property type="match status" value="1"/>
</dbReference>
<feature type="compositionally biased region" description="Polar residues" evidence="8">
    <location>
        <begin position="9"/>
        <end position="27"/>
    </location>
</feature>
<dbReference type="Pfam" id="PF07662">
    <property type="entry name" value="Nucleos_tra2_C"/>
    <property type="match status" value="1"/>
</dbReference>
<dbReference type="RefSeq" id="XP_031548626.1">
    <property type="nucleotide sequence ID" value="XM_031692766.1"/>
</dbReference>
<sequence length="625" mass="68765">MEGFDSKDNISYSTPKKSAPKNTINFNDSGIDGRSSDDSAMTDQLEMSGIADSKKALKIDDDDSPLPTRRIKTQVFVDIPEMSKFGEIWRRHNFNIVTIIITNILLVYSIIAICISGFKKVQVLFGLTMVLWFCLIYMFIREHWGDAIYRACIKPCVAVINSQWKWLKWLCILVILALIGVFLGLDTAKEPERFISVAGLFVNISICWLFSARRSKIKWRPVLWGLGLQFIFGLLILRTPQGFATFKFLGQTVQSFLDFTDVGAKFVFGDDFMKHFFAFKVLPVIVFFSSFISVCYYIGIMQVVIKKVAWLMQVTMATSAVESLNAAGNIFVGQTEAPLLVRPFLSHVTKSELHAIMTGGFATIAGGVLAAYIEFGVSASHLLSASVMSAPAALAISKLLYPETDKPETLDEDIHLPSSGERNVIEAAAKGASTAIALVANIAANLIAFLAFLAFFNAILSWLGSMVGHPEISFEYICSYLLRPVAFLMGVQWKDCDVVAELLGIKTFLNEFVAYIRLSGFITNRRKEIGDARTISIRSEIIATYALCGFSNLGSVGVQLGGLGPMAPHRISEMSKLAVRALFAGTIACFMTACVAGILYDESMYEGRSLLAAVNTTVLNTTVSP</sequence>
<feature type="transmembrane region" description="Helical" evidence="7">
    <location>
        <begin position="124"/>
        <end position="140"/>
    </location>
</feature>
<protein>
    <recommendedName>
        <fullName evidence="7">Sodium/nucleoside cotransporter</fullName>
    </recommendedName>
</protein>
<organism evidence="12 15">
    <name type="scientific">Actinia tenebrosa</name>
    <name type="common">Australian red waratah sea anemone</name>
    <dbReference type="NCBI Taxonomy" id="6105"/>
    <lineage>
        <taxon>Eukaryota</taxon>
        <taxon>Metazoa</taxon>
        <taxon>Cnidaria</taxon>
        <taxon>Anthozoa</taxon>
        <taxon>Hexacorallia</taxon>
        <taxon>Actiniaria</taxon>
        <taxon>Actiniidae</taxon>
        <taxon>Actinia</taxon>
    </lineage>
</organism>
<evidence type="ECO:0000256" key="1">
    <source>
        <dbReference type="ARBA" id="ARBA00004651"/>
    </source>
</evidence>
<feature type="transmembrane region" description="Helical" evidence="7">
    <location>
        <begin position="577"/>
        <end position="600"/>
    </location>
</feature>
<feature type="domain" description="Nucleoside transporter/FeoB GTPase Gate" evidence="11">
    <location>
        <begin position="278"/>
        <end position="376"/>
    </location>
</feature>
<keyword evidence="12" id="KW-1185">Reference proteome</keyword>
<dbReference type="Pfam" id="PF01773">
    <property type="entry name" value="Nucleos_tra2_N"/>
    <property type="match status" value="1"/>
</dbReference>
<dbReference type="InterPro" id="IPR011657">
    <property type="entry name" value="CNT_C_dom"/>
</dbReference>
<evidence type="ECO:0000256" key="2">
    <source>
        <dbReference type="ARBA" id="ARBA00009033"/>
    </source>
</evidence>
<keyword evidence="3" id="KW-1003">Cell membrane</keyword>
<evidence type="ECO:0000313" key="15">
    <source>
        <dbReference type="RefSeq" id="XP_031548626.1"/>
    </source>
</evidence>
<dbReference type="AlphaFoldDB" id="A0A6P8GZU3"/>
<dbReference type="Pfam" id="PF07670">
    <property type="entry name" value="Gate"/>
    <property type="match status" value="1"/>
</dbReference>
<evidence type="ECO:0000259" key="10">
    <source>
        <dbReference type="Pfam" id="PF07662"/>
    </source>
</evidence>
<evidence type="ECO:0000256" key="6">
    <source>
        <dbReference type="ARBA" id="ARBA00023136"/>
    </source>
</evidence>
<keyword evidence="5 7" id="KW-1133">Transmembrane helix</keyword>
<dbReference type="Proteomes" id="UP000515163">
    <property type="component" value="Unplaced"/>
</dbReference>
<feature type="transmembrane region" description="Helical" evidence="7">
    <location>
        <begin position="194"/>
        <end position="210"/>
    </location>
</feature>
<evidence type="ECO:0000313" key="13">
    <source>
        <dbReference type="RefSeq" id="XP_031548622.1"/>
    </source>
</evidence>
<feature type="transmembrane region" description="Helical" evidence="7">
    <location>
        <begin position="222"/>
        <end position="239"/>
    </location>
</feature>
<dbReference type="PANTHER" id="PTHR10590">
    <property type="entry name" value="SODIUM/NUCLEOSIDE COTRANSPORTER"/>
    <property type="match status" value="1"/>
</dbReference>
<feature type="transmembrane region" description="Helical" evidence="7">
    <location>
        <begin position="94"/>
        <end position="118"/>
    </location>
</feature>
<feature type="transmembrane region" description="Helical" evidence="7">
    <location>
        <begin position="442"/>
        <end position="463"/>
    </location>
</feature>
<dbReference type="InterPro" id="IPR002668">
    <property type="entry name" value="CNT_N_dom"/>
</dbReference>
<gene>
    <name evidence="13 14 15" type="primary">LOC116286297</name>
</gene>
<dbReference type="RefSeq" id="XP_031548625.1">
    <property type="nucleotide sequence ID" value="XM_031692765.1"/>
</dbReference>
<dbReference type="InterPro" id="IPR008276">
    <property type="entry name" value="C_nuclsd_transpt"/>
</dbReference>
<dbReference type="InterPro" id="IPR018270">
    <property type="entry name" value="C_nuclsd_transpt_met_bac"/>
</dbReference>
<dbReference type="GO" id="GO:0005886">
    <property type="term" value="C:plasma membrane"/>
    <property type="evidence" value="ECO:0007669"/>
    <property type="project" value="UniProtKB-SubCell"/>
</dbReference>
<feature type="transmembrane region" description="Helical" evidence="7">
    <location>
        <begin position="276"/>
        <end position="298"/>
    </location>
</feature>
<evidence type="ECO:0000256" key="8">
    <source>
        <dbReference type="SAM" id="MobiDB-lite"/>
    </source>
</evidence>
<evidence type="ECO:0000259" key="11">
    <source>
        <dbReference type="Pfam" id="PF07670"/>
    </source>
</evidence>
<evidence type="ECO:0000256" key="4">
    <source>
        <dbReference type="ARBA" id="ARBA00022692"/>
    </source>
</evidence>
<dbReference type="RefSeq" id="XP_031548622.1">
    <property type="nucleotide sequence ID" value="XM_031692762.1"/>
</dbReference>
<feature type="domain" description="Concentrative nucleoside transporter N-terminal" evidence="9">
    <location>
        <begin position="198"/>
        <end position="270"/>
    </location>
</feature>
<proteinExistence type="inferred from homology"/>
<comment type="subcellular location">
    <subcellularLocation>
        <location evidence="1">Cell membrane</location>
        <topology evidence="1">Multi-pass membrane protein</topology>
    </subcellularLocation>
</comment>
<dbReference type="GO" id="GO:0005415">
    <property type="term" value="F:nucleoside:sodium symporter activity"/>
    <property type="evidence" value="ECO:0007669"/>
    <property type="project" value="TreeGrafter"/>
</dbReference>
<dbReference type="OrthoDB" id="6075923at2759"/>
<evidence type="ECO:0000313" key="12">
    <source>
        <dbReference type="Proteomes" id="UP000515163"/>
    </source>
</evidence>